<dbReference type="Pfam" id="PF02018">
    <property type="entry name" value="CBM_4_9"/>
    <property type="match status" value="1"/>
</dbReference>
<evidence type="ECO:0000256" key="3">
    <source>
        <dbReference type="ARBA" id="ARBA00012670"/>
    </source>
</evidence>
<evidence type="ECO:0000256" key="2">
    <source>
        <dbReference type="ARBA" id="ARBA00007186"/>
    </source>
</evidence>
<keyword evidence="4" id="KW-0732">Signal</keyword>
<evidence type="ECO:0000256" key="4">
    <source>
        <dbReference type="ARBA" id="ARBA00022729"/>
    </source>
</evidence>
<evidence type="ECO:0000256" key="5">
    <source>
        <dbReference type="ARBA" id="ARBA00022801"/>
    </source>
</evidence>
<comment type="caution">
    <text evidence="8">The sequence shown here is derived from an EMBL/GenBank/DDBJ whole genome shotgun (WGS) entry which is preliminary data.</text>
</comment>
<gene>
    <name evidence="8" type="ORF">M9Y10_006789</name>
</gene>
<dbReference type="InterPro" id="IPR017853">
    <property type="entry name" value="GH"/>
</dbReference>
<dbReference type="PANTHER" id="PTHR31776">
    <property type="entry name" value="ALPHA-L-ARABINOFURANOSIDASE 1"/>
    <property type="match status" value="1"/>
</dbReference>
<evidence type="ECO:0000256" key="1">
    <source>
        <dbReference type="ARBA" id="ARBA00001462"/>
    </source>
</evidence>
<dbReference type="SMART" id="SM00813">
    <property type="entry name" value="Alpha-L-AF_C"/>
    <property type="match status" value="1"/>
</dbReference>
<dbReference type="EMBL" id="JAPFFF010000012">
    <property type="protein sequence ID" value="KAK8876572.1"/>
    <property type="molecule type" value="Genomic_DNA"/>
</dbReference>
<dbReference type="Gene3D" id="2.60.40.1180">
    <property type="entry name" value="Golgi alpha-mannosidase II"/>
    <property type="match status" value="1"/>
</dbReference>
<keyword evidence="9" id="KW-1185">Reference proteome</keyword>
<dbReference type="SUPFAM" id="SSF51445">
    <property type="entry name" value="(Trans)glycosidases"/>
    <property type="match status" value="1"/>
</dbReference>
<feature type="domain" description="Alpha-L-arabinofuranosidase C-terminal" evidence="7">
    <location>
        <begin position="445"/>
        <end position="634"/>
    </location>
</feature>
<evidence type="ECO:0000313" key="8">
    <source>
        <dbReference type="EMBL" id="KAK8876572.1"/>
    </source>
</evidence>
<dbReference type="Gene3D" id="3.20.20.80">
    <property type="entry name" value="Glycosidases"/>
    <property type="match status" value="1"/>
</dbReference>
<keyword evidence="5" id="KW-0378">Hydrolase</keyword>
<name>A0ABR2JG06_9EUKA</name>
<dbReference type="Pfam" id="PF06964">
    <property type="entry name" value="Alpha-L-AF_C"/>
    <property type="match status" value="1"/>
</dbReference>
<sequence length="644" mass="73842">MEDKSQHLHKMIIQANNIGTDISPTMYGIFFEDINYGADGGLYGEKLKNRAFQFHDNFMGWTRFGNVQLYDDGPFENNPHYIRLGNPEHPQRHTGIENEGFFGIGVEEGSQYRFSVYGRCNGSKQELKVQLIKNDSMDEDQAFEDKKLVIDSTDWQKYELILTANRTEIKSHFRIFLTTDGDVDLCHFSLFPVDTFKGRVNGMRKDLAQALFDLKPGIFRFPGGCVVEGVDEKNRYQWKKTVGQLENRPLNENLWGYSTTARFFPDYFQSGGLGFYEYFQLAEDIGAEPLPVLNVGLICQARNPDDVQIPVSEVSQFVQDALDLIEFANGDCDRTKWGQLRKEMGHPKPFNLKYLAIGNEQWGIIFPERFERFITAIRKEHPEIKIVGSAGPDPEGSKFDYMWNEMRLLKPDLVDEHYYRDENWFLSRGDRYDGYDRSGPKVFAGEYACHGSGRKYNHFNASLMEAAFMTGIERNADIVRMATYAPLFAHVEGWQWRPDLIWFDSLRSVRTCSYYVQQLFSLNKGTNLIKITLDGNPVCGKAGQEGLYASSVWDASEKAFIVKVVNTGDVKQSLSLNFEGLDESVKLTNGKRTTFHSDDLLTENTLDEPYRVIPIESKISIDGHVLVTDIPAKTFEVYKFIKEE</sequence>
<dbReference type="InterPro" id="IPR010720">
    <property type="entry name" value="Alpha-L-AF_C"/>
</dbReference>
<dbReference type="InterPro" id="IPR055235">
    <property type="entry name" value="ASD1_cat"/>
</dbReference>
<evidence type="ECO:0000256" key="6">
    <source>
        <dbReference type="ARBA" id="ARBA00023180"/>
    </source>
</evidence>
<organism evidence="8 9">
    <name type="scientific">Tritrichomonas musculus</name>
    <dbReference type="NCBI Taxonomy" id="1915356"/>
    <lineage>
        <taxon>Eukaryota</taxon>
        <taxon>Metamonada</taxon>
        <taxon>Parabasalia</taxon>
        <taxon>Tritrichomonadida</taxon>
        <taxon>Tritrichomonadidae</taxon>
        <taxon>Tritrichomonas</taxon>
    </lineage>
</organism>
<accession>A0ABR2JG06</accession>
<evidence type="ECO:0000259" key="7">
    <source>
        <dbReference type="SMART" id="SM00813"/>
    </source>
</evidence>
<reference evidence="8 9" key="1">
    <citation type="submission" date="2024-04" db="EMBL/GenBank/DDBJ databases">
        <title>Tritrichomonas musculus Genome.</title>
        <authorList>
            <person name="Alves-Ferreira E."/>
            <person name="Grigg M."/>
            <person name="Lorenzi H."/>
            <person name="Galac M."/>
        </authorList>
    </citation>
    <scope>NUCLEOTIDE SEQUENCE [LARGE SCALE GENOMIC DNA]</scope>
    <source>
        <strain evidence="8 9">EAF2021</strain>
    </source>
</reference>
<dbReference type="InterPro" id="IPR013780">
    <property type="entry name" value="Glyco_hydro_b"/>
</dbReference>
<proteinExistence type="inferred from homology"/>
<dbReference type="Gene3D" id="2.60.120.260">
    <property type="entry name" value="Galactose-binding domain-like"/>
    <property type="match status" value="1"/>
</dbReference>
<keyword evidence="6" id="KW-0325">Glycoprotein</keyword>
<comment type="catalytic activity">
    <reaction evidence="1">
        <text>Hydrolysis of terminal non-reducing alpha-L-arabinofuranoside residues in alpha-L-arabinosides.</text>
        <dbReference type="EC" id="3.2.1.55"/>
    </reaction>
</comment>
<comment type="similarity">
    <text evidence="2">Belongs to the glycosyl hydrolase 51 family.</text>
</comment>
<dbReference type="Proteomes" id="UP001470230">
    <property type="component" value="Unassembled WGS sequence"/>
</dbReference>
<dbReference type="InterPro" id="IPR051563">
    <property type="entry name" value="Glycosyl_Hydrolase_51"/>
</dbReference>
<evidence type="ECO:0000313" key="9">
    <source>
        <dbReference type="Proteomes" id="UP001470230"/>
    </source>
</evidence>
<dbReference type="Pfam" id="PF22848">
    <property type="entry name" value="ASD1_dom"/>
    <property type="match status" value="1"/>
</dbReference>
<protein>
    <recommendedName>
        <fullName evidence="3">non-reducing end alpha-L-arabinofuranosidase</fullName>
        <ecNumber evidence="3">3.2.1.55</ecNumber>
    </recommendedName>
</protein>
<dbReference type="InterPro" id="IPR003305">
    <property type="entry name" value="CenC_carb-bd"/>
</dbReference>
<dbReference type="PANTHER" id="PTHR31776:SF0">
    <property type="entry name" value="ALPHA-L-ARABINOFURANOSIDASE 1"/>
    <property type="match status" value="1"/>
</dbReference>
<dbReference type="EC" id="3.2.1.55" evidence="3"/>